<dbReference type="PANTHER" id="PTHR37835:SF1">
    <property type="entry name" value="ALPHA-CLOSTRIPAIN"/>
    <property type="match status" value="1"/>
</dbReference>
<gene>
    <name evidence="1" type="ORF">EJ73_00929</name>
</gene>
<organism evidence="1 2">
    <name type="scientific">Hoylesella shahii DSM 15611 = JCM 12083</name>
    <dbReference type="NCBI Taxonomy" id="1122991"/>
    <lineage>
        <taxon>Bacteria</taxon>
        <taxon>Pseudomonadati</taxon>
        <taxon>Bacteroidota</taxon>
        <taxon>Bacteroidia</taxon>
        <taxon>Bacteroidales</taxon>
        <taxon>Prevotellaceae</taxon>
        <taxon>Hoylesella</taxon>
    </lineage>
</organism>
<dbReference type="Pfam" id="PF03415">
    <property type="entry name" value="Peptidase_C11"/>
    <property type="match status" value="1"/>
</dbReference>
<proteinExistence type="predicted"/>
<sequence length="416" mass="46732">MVQELLFISTPNTTFMKNKINVLLILLATLFIAGCHKDVPEPYPVPEPINAKTIFVYMPWSASRTSEDNSLYSNFLQNINDIKDAITTGKGLGRNKLMVFIATSANTALLMEVKYTDKGECKQDTLQKFNSSNMPAYTTVNGLSSLLSTVKTKAPAESYALIVGCHGTGWLYKEGVSRAQTRYFGGTEHFYQTNISTLAAAISQSKMHMQFVMFDDCYMSNIEVAYEMRQATDYLIGCCSEIMAYGMPYRLIWKHLAQAKPNYQEVVNEFHRFYSNYTYPYGNIGITDCSKVDEVIGLMRTINAATSGAYAAPNWVDIQRLDGYQHTIFFDMGDYVNKLCNTPSTQHLALDMQTALNRLVPYKSCTPFIYTALREISNNTIQVNNYSGITISDPTVSAFENASTTKKATGWWKATH</sequence>
<reference evidence="1 2" key="1">
    <citation type="submission" date="2018-05" db="EMBL/GenBank/DDBJ databases">
        <title>Genomic Encyclopedia of Type Strains, Phase I: the one thousand microbial genomes (KMG-I) project.</title>
        <authorList>
            <person name="Kyrpides N."/>
        </authorList>
    </citation>
    <scope>NUCLEOTIDE SEQUENCE [LARGE SCALE GENOMIC DNA]</scope>
    <source>
        <strain evidence="1 2">DSM 15611</strain>
    </source>
</reference>
<dbReference type="Gene3D" id="3.40.50.11970">
    <property type="match status" value="1"/>
</dbReference>
<dbReference type="EMBL" id="QJJX01000008">
    <property type="protein sequence ID" value="PXX22948.1"/>
    <property type="molecule type" value="Genomic_DNA"/>
</dbReference>
<dbReference type="Proteomes" id="UP000248314">
    <property type="component" value="Unassembled WGS sequence"/>
</dbReference>
<protein>
    <submittedName>
        <fullName evidence="1">Cysteine peptidase C11 family protein</fullName>
    </submittedName>
</protein>
<dbReference type="InterPro" id="IPR005077">
    <property type="entry name" value="Peptidase_C11"/>
</dbReference>
<dbReference type="PANTHER" id="PTHR37835">
    <property type="entry name" value="ALPHA-CLOSTRIPAIN"/>
    <property type="match status" value="1"/>
</dbReference>
<evidence type="ECO:0000313" key="2">
    <source>
        <dbReference type="Proteomes" id="UP000248314"/>
    </source>
</evidence>
<dbReference type="AlphaFoldDB" id="A0A318HWU7"/>
<keyword evidence="2" id="KW-1185">Reference proteome</keyword>
<evidence type="ECO:0000313" key="1">
    <source>
        <dbReference type="EMBL" id="PXX22948.1"/>
    </source>
</evidence>
<accession>A0A318HWU7</accession>
<comment type="caution">
    <text evidence="1">The sequence shown here is derived from an EMBL/GenBank/DDBJ whole genome shotgun (WGS) entry which is preliminary data.</text>
</comment>
<name>A0A318HWU7_9BACT</name>
<dbReference type="STRING" id="1122991.GCA_000613445_02760"/>